<accession>A0ACC2WZV9</accession>
<evidence type="ECO:0000313" key="1">
    <source>
        <dbReference type="EMBL" id="KAJ9117293.1"/>
    </source>
</evidence>
<organism evidence="1 2">
    <name type="scientific">Naganishia adeliensis</name>
    <dbReference type="NCBI Taxonomy" id="92952"/>
    <lineage>
        <taxon>Eukaryota</taxon>
        <taxon>Fungi</taxon>
        <taxon>Dikarya</taxon>
        <taxon>Basidiomycota</taxon>
        <taxon>Agaricomycotina</taxon>
        <taxon>Tremellomycetes</taxon>
        <taxon>Filobasidiales</taxon>
        <taxon>Filobasidiaceae</taxon>
        <taxon>Naganishia</taxon>
    </lineage>
</organism>
<reference evidence="1" key="1">
    <citation type="submission" date="2023-04" db="EMBL/GenBank/DDBJ databases">
        <title>Draft Genome sequencing of Naganishia species isolated from polar environments using Oxford Nanopore Technology.</title>
        <authorList>
            <person name="Leo P."/>
            <person name="Venkateswaran K."/>
        </authorList>
    </citation>
    <scope>NUCLEOTIDE SEQUENCE</scope>
    <source>
        <strain evidence="1">MNA-CCFEE 5262</strain>
    </source>
</reference>
<comment type="caution">
    <text evidence="1">The sequence shown here is derived from an EMBL/GenBank/DDBJ whole genome shotgun (WGS) entry which is preliminary data.</text>
</comment>
<sequence length="321" mass="35640">MVRKLAPQVPQAVARLLRAQTIPEPVWFKPVINNPPTPLPARQLVSRQSKHDLPSSTAHLGTDDHSRTRKLKHAKTPKLRIQPIVYEQRDQIRKRFLEDFPFEALRPVSLVEGREVAAGSKASGAGWMELKQRGDNPTVEDTIEFVINLHEHHGLSLASAYRKATSDFVNLRAINEMAQYAAEQEALYYGASWKESAFERFFELEEKALNSLSTSPASQSNTPTSTTRPYRPTFAPTLHKRRQWVPQVSSDRTAAKNGKEFTGGLAYVTAWADVERAEKAARNTEIAGQPELSAAQGAESGSVVPEPVSAQVEQEVPVSAQ</sequence>
<protein>
    <submittedName>
        <fullName evidence="1">Uncharacterized protein</fullName>
    </submittedName>
</protein>
<dbReference type="Proteomes" id="UP001230649">
    <property type="component" value="Unassembled WGS sequence"/>
</dbReference>
<name>A0ACC2WZV9_9TREE</name>
<proteinExistence type="predicted"/>
<gene>
    <name evidence="1" type="ORF">QFC20_000440</name>
</gene>
<dbReference type="EMBL" id="JASBWS010000002">
    <property type="protein sequence ID" value="KAJ9117293.1"/>
    <property type="molecule type" value="Genomic_DNA"/>
</dbReference>
<evidence type="ECO:0000313" key="2">
    <source>
        <dbReference type="Proteomes" id="UP001230649"/>
    </source>
</evidence>
<keyword evidence="2" id="KW-1185">Reference proteome</keyword>